<reference evidence="8" key="3">
    <citation type="submission" date="2023-05" db="EMBL/GenBank/DDBJ databases">
        <authorList>
            <person name="Smith C.H."/>
        </authorList>
    </citation>
    <scope>NUCLEOTIDE SEQUENCE</scope>
    <source>
        <strain evidence="8">CHS0354</strain>
        <tissue evidence="8">Mantle</tissue>
    </source>
</reference>
<evidence type="ECO:0000256" key="2">
    <source>
        <dbReference type="ARBA" id="ARBA00022729"/>
    </source>
</evidence>
<keyword evidence="9" id="KW-1185">Reference proteome</keyword>
<keyword evidence="5" id="KW-0325">Glycoprotein</keyword>
<evidence type="ECO:0000256" key="6">
    <source>
        <dbReference type="SAM" id="SignalP"/>
    </source>
</evidence>
<evidence type="ECO:0000256" key="4">
    <source>
        <dbReference type="ARBA" id="ARBA00023157"/>
    </source>
</evidence>
<dbReference type="InterPro" id="IPR036508">
    <property type="entry name" value="Chitin-bd_dom_sf"/>
</dbReference>
<reference evidence="8" key="2">
    <citation type="journal article" date="2021" name="Genome Biol. Evol.">
        <title>Developing a high-quality reference genome for a parasitic bivalve with doubly uniparental inheritance (Bivalvia: Unionida).</title>
        <authorList>
            <person name="Smith C.H."/>
        </authorList>
    </citation>
    <scope>NUCLEOTIDE SEQUENCE</scope>
    <source>
        <strain evidence="8">CHS0354</strain>
        <tissue evidence="8">Mantle</tissue>
    </source>
</reference>
<dbReference type="InterPro" id="IPR051940">
    <property type="entry name" value="Chitin_bind-dev_reg"/>
</dbReference>
<proteinExistence type="predicted"/>
<dbReference type="GO" id="GO:0008061">
    <property type="term" value="F:chitin binding"/>
    <property type="evidence" value="ECO:0007669"/>
    <property type="project" value="UniProtKB-KW"/>
</dbReference>
<feature type="domain" description="Chitin-binding type-2" evidence="7">
    <location>
        <begin position="102"/>
        <end position="163"/>
    </location>
</feature>
<evidence type="ECO:0000313" key="8">
    <source>
        <dbReference type="EMBL" id="KAK3587559.1"/>
    </source>
</evidence>
<accession>A0AAE0S960</accession>
<comment type="caution">
    <text evidence="8">The sequence shown here is derived from an EMBL/GenBank/DDBJ whole genome shotgun (WGS) entry which is preliminary data.</text>
</comment>
<evidence type="ECO:0000256" key="3">
    <source>
        <dbReference type="ARBA" id="ARBA00022737"/>
    </source>
</evidence>
<keyword evidence="3" id="KW-0677">Repeat</keyword>
<reference evidence="8" key="1">
    <citation type="journal article" date="2021" name="Genome Biol. Evol.">
        <title>A High-Quality Reference Genome for a Parasitic Bivalve with Doubly Uniparental Inheritance (Bivalvia: Unionida).</title>
        <authorList>
            <person name="Smith C.H."/>
        </authorList>
    </citation>
    <scope>NUCLEOTIDE SEQUENCE</scope>
    <source>
        <strain evidence="8">CHS0354</strain>
    </source>
</reference>
<evidence type="ECO:0000313" key="9">
    <source>
        <dbReference type="Proteomes" id="UP001195483"/>
    </source>
</evidence>
<evidence type="ECO:0000256" key="1">
    <source>
        <dbReference type="ARBA" id="ARBA00022669"/>
    </source>
</evidence>
<keyword evidence="1" id="KW-0147">Chitin-binding</keyword>
<dbReference type="AlphaFoldDB" id="A0AAE0S960"/>
<protein>
    <recommendedName>
        <fullName evidence="7">Chitin-binding type-2 domain-containing protein</fullName>
    </recommendedName>
</protein>
<dbReference type="PANTHER" id="PTHR23301:SF0">
    <property type="entry name" value="CHITIN-BINDING TYPE-2 DOMAIN-CONTAINING PROTEIN-RELATED"/>
    <property type="match status" value="1"/>
</dbReference>
<name>A0AAE0S960_9BIVA</name>
<feature type="signal peptide" evidence="6">
    <location>
        <begin position="1"/>
        <end position="16"/>
    </location>
</feature>
<keyword evidence="4" id="KW-1015">Disulfide bond</keyword>
<dbReference type="EMBL" id="JAEAOA010000355">
    <property type="protein sequence ID" value="KAK3587559.1"/>
    <property type="molecule type" value="Genomic_DNA"/>
</dbReference>
<keyword evidence="2 6" id="KW-0732">Signal</keyword>
<gene>
    <name evidence="8" type="ORF">CHS0354_004848</name>
</gene>
<feature type="chain" id="PRO_5042268879" description="Chitin-binding type-2 domain-containing protein" evidence="6">
    <location>
        <begin position="17"/>
        <end position="239"/>
    </location>
</feature>
<dbReference type="GO" id="GO:0005576">
    <property type="term" value="C:extracellular region"/>
    <property type="evidence" value="ECO:0007669"/>
    <property type="project" value="InterPro"/>
</dbReference>
<dbReference type="Gene3D" id="2.170.140.10">
    <property type="entry name" value="Chitin binding domain"/>
    <property type="match status" value="2"/>
</dbReference>
<dbReference type="InterPro" id="IPR002557">
    <property type="entry name" value="Chitin-bd_dom"/>
</dbReference>
<dbReference type="PANTHER" id="PTHR23301">
    <property type="entry name" value="CHITIN BINDING PERITROPHIN-A"/>
    <property type="match status" value="1"/>
</dbReference>
<dbReference type="Proteomes" id="UP001195483">
    <property type="component" value="Unassembled WGS sequence"/>
</dbReference>
<dbReference type="SMART" id="SM00494">
    <property type="entry name" value="ChtBD2"/>
    <property type="match status" value="3"/>
</dbReference>
<evidence type="ECO:0000256" key="5">
    <source>
        <dbReference type="ARBA" id="ARBA00023180"/>
    </source>
</evidence>
<dbReference type="Pfam" id="PF01607">
    <property type="entry name" value="CBM_14"/>
    <property type="match status" value="2"/>
</dbReference>
<evidence type="ECO:0000259" key="7">
    <source>
        <dbReference type="PROSITE" id="PS50940"/>
    </source>
</evidence>
<dbReference type="PROSITE" id="PS50940">
    <property type="entry name" value="CHIT_BIND_II"/>
    <property type="match status" value="2"/>
</dbReference>
<sequence>MLKLSIVVFVLAVASASPHFQKRQAGCVDAFQNVANPCGNNVLGQLYFPHPTDTSKFIQCDKFGRMYIIQCPLNFLFNPAQTMCQNVASTTPNSIPIPSNPSNPCTPSNIASGKFYFENPGDETQFIECDMLGTPNIISCPGGTIWSESQLSCIFKSTPAAAVLVPDTSAIRGLKNPCTPDNIHGNNLFFAHPDPTKFIQCDNWGDVFVNSCPTNLVWNQYLKTCASPFLLSVASATGK</sequence>
<organism evidence="8 9">
    <name type="scientific">Potamilus streckersoni</name>
    <dbReference type="NCBI Taxonomy" id="2493646"/>
    <lineage>
        <taxon>Eukaryota</taxon>
        <taxon>Metazoa</taxon>
        <taxon>Spiralia</taxon>
        <taxon>Lophotrochozoa</taxon>
        <taxon>Mollusca</taxon>
        <taxon>Bivalvia</taxon>
        <taxon>Autobranchia</taxon>
        <taxon>Heteroconchia</taxon>
        <taxon>Palaeoheterodonta</taxon>
        <taxon>Unionida</taxon>
        <taxon>Unionoidea</taxon>
        <taxon>Unionidae</taxon>
        <taxon>Ambleminae</taxon>
        <taxon>Lampsilini</taxon>
        <taxon>Potamilus</taxon>
    </lineage>
</organism>
<feature type="domain" description="Chitin-binding type-2" evidence="7">
    <location>
        <begin position="35"/>
        <end position="84"/>
    </location>
</feature>
<dbReference type="SUPFAM" id="SSF57625">
    <property type="entry name" value="Invertebrate chitin-binding proteins"/>
    <property type="match status" value="3"/>
</dbReference>